<evidence type="ECO:0000256" key="2">
    <source>
        <dbReference type="ARBA" id="ARBA00022723"/>
    </source>
</evidence>
<evidence type="ECO:0000259" key="7">
    <source>
        <dbReference type="Pfam" id="PF01435"/>
    </source>
</evidence>
<comment type="similarity">
    <text evidence="6">Belongs to the peptidase M48 family.</text>
</comment>
<evidence type="ECO:0000313" key="8">
    <source>
        <dbReference type="EMBL" id="KAI7751384.1"/>
    </source>
</evidence>
<dbReference type="PANTHER" id="PTHR22726:SF1">
    <property type="entry name" value="METALLOENDOPEPTIDASE OMA1, MITOCHONDRIAL"/>
    <property type="match status" value="1"/>
</dbReference>
<dbReference type="InterPro" id="IPR051156">
    <property type="entry name" value="Mito/Outer_Membr_Metalloprot"/>
</dbReference>
<dbReference type="EMBL" id="JAMZMK010005922">
    <property type="protein sequence ID" value="KAI7751384.1"/>
    <property type="molecule type" value="Genomic_DNA"/>
</dbReference>
<keyword evidence="3 6" id="KW-0378">Hydrolase</keyword>
<dbReference type="Pfam" id="PF01435">
    <property type="entry name" value="Peptidase_M48"/>
    <property type="match status" value="1"/>
</dbReference>
<organism evidence="8 9">
    <name type="scientific">Ambrosia artemisiifolia</name>
    <name type="common">Common ragweed</name>
    <dbReference type="NCBI Taxonomy" id="4212"/>
    <lineage>
        <taxon>Eukaryota</taxon>
        <taxon>Viridiplantae</taxon>
        <taxon>Streptophyta</taxon>
        <taxon>Embryophyta</taxon>
        <taxon>Tracheophyta</taxon>
        <taxon>Spermatophyta</taxon>
        <taxon>Magnoliopsida</taxon>
        <taxon>eudicotyledons</taxon>
        <taxon>Gunneridae</taxon>
        <taxon>Pentapetalae</taxon>
        <taxon>asterids</taxon>
        <taxon>campanulids</taxon>
        <taxon>Asterales</taxon>
        <taxon>Asteraceae</taxon>
        <taxon>Asteroideae</taxon>
        <taxon>Heliantheae alliance</taxon>
        <taxon>Heliantheae</taxon>
        <taxon>Ambrosia</taxon>
    </lineage>
</organism>
<keyword evidence="1 6" id="KW-0645">Protease</keyword>
<name>A0AAD5D299_AMBAR</name>
<protein>
    <recommendedName>
        <fullName evidence="7">Peptidase M48 domain-containing protein</fullName>
    </recommendedName>
</protein>
<reference evidence="8" key="1">
    <citation type="submission" date="2022-06" db="EMBL/GenBank/DDBJ databases">
        <title>Uncovering the hologenomic basis of an extraordinary plant invasion.</title>
        <authorList>
            <person name="Bieker V.C."/>
            <person name="Martin M.D."/>
            <person name="Gilbert T."/>
            <person name="Hodgins K."/>
            <person name="Battlay P."/>
            <person name="Petersen B."/>
            <person name="Wilson J."/>
        </authorList>
    </citation>
    <scope>NUCLEOTIDE SEQUENCE</scope>
    <source>
        <strain evidence="8">AA19_3_7</strain>
        <tissue evidence="8">Leaf</tissue>
    </source>
</reference>
<dbReference type="InterPro" id="IPR001915">
    <property type="entry name" value="Peptidase_M48"/>
</dbReference>
<dbReference type="Gene3D" id="3.30.2010.10">
    <property type="entry name" value="Metalloproteases ('zincins'), catalytic domain"/>
    <property type="match status" value="1"/>
</dbReference>
<sequence>MMKAAFKGKVLPEMHPDHVRVTNILNRVVEVTTDSGNDLNWRLFMERMKWEVLVVEDHAAYACCLPGGKIVVFTGLFKHLTTDDEIAIIICHEVAHGMMRHVKERMNLWHAFMRQFFYMVVRPNIDPREVFCMTDVPFPPRMESGAYYIGMLLFVAAGYDPRVAPKVFEEMDPVSAFHDYVTLHPGGKLRSKMLSEDFKDLSIDEGAEGGEVDN</sequence>
<keyword evidence="9" id="KW-1185">Reference proteome</keyword>
<dbReference type="GO" id="GO:0051603">
    <property type="term" value="P:proteolysis involved in protein catabolic process"/>
    <property type="evidence" value="ECO:0007669"/>
    <property type="project" value="TreeGrafter"/>
</dbReference>
<evidence type="ECO:0000313" key="9">
    <source>
        <dbReference type="Proteomes" id="UP001206925"/>
    </source>
</evidence>
<dbReference type="GO" id="GO:0046872">
    <property type="term" value="F:metal ion binding"/>
    <property type="evidence" value="ECO:0007669"/>
    <property type="project" value="UniProtKB-KW"/>
</dbReference>
<evidence type="ECO:0000256" key="3">
    <source>
        <dbReference type="ARBA" id="ARBA00022801"/>
    </source>
</evidence>
<feature type="domain" description="Peptidase M48" evidence="7">
    <location>
        <begin position="45"/>
        <end position="118"/>
    </location>
</feature>
<keyword evidence="2" id="KW-0479">Metal-binding</keyword>
<dbReference type="AlphaFoldDB" id="A0AAD5D299"/>
<proteinExistence type="inferred from homology"/>
<dbReference type="PANTHER" id="PTHR22726">
    <property type="entry name" value="METALLOENDOPEPTIDASE OMA1"/>
    <property type="match status" value="1"/>
</dbReference>
<evidence type="ECO:0000256" key="1">
    <source>
        <dbReference type="ARBA" id="ARBA00022670"/>
    </source>
</evidence>
<keyword evidence="5 6" id="KW-0482">Metalloprotease</keyword>
<comment type="cofactor">
    <cofactor evidence="6">
        <name>Zn(2+)</name>
        <dbReference type="ChEBI" id="CHEBI:29105"/>
    </cofactor>
    <text evidence="6">Binds 1 zinc ion per subunit.</text>
</comment>
<evidence type="ECO:0000256" key="4">
    <source>
        <dbReference type="ARBA" id="ARBA00022833"/>
    </source>
</evidence>
<dbReference type="GO" id="GO:0016020">
    <property type="term" value="C:membrane"/>
    <property type="evidence" value="ECO:0007669"/>
    <property type="project" value="TreeGrafter"/>
</dbReference>
<accession>A0AAD5D299</accession>
<keyword evidence="4 6" id="KW-0862">Zinc</keyword>
<evidence type="ECO:0000256" key="5">
    <source>
        <dbReference type="ARBA" id="ARBA00023049"/>
    </source>
</evidence>
<dbReference type="Proteomes" id="UP001206925">
    <property type="component" value="Unassembled WGS sequence"/>
</dbReference>
<evidence type="ECO:0000256" key="6">
    <source>
        <dbReference type="RuleBase" id="RU003983"/>
    </source>
</evidence>
<gene>
    <name evidence="8" type="ORF">M8C21_024246</name>
</gene>
<comment type="caution">
    <text evidence="8">The sequence shown here is derived from an EMBL/GenBank/DDBJ whole genome shotgun (WGS) entry which is preliminary data.</text>
</comment>
<dbReference type="GO" id="GO:0004222">
    <property type="term" value="F:metalloendopeptidase activity"/>
    <property type="evidence" value="ECO:0007669"/>
    <property type="project" value="InterPro"/>
</dbReference>